<evidence type="ECO:0000313" key="2">
    <source>
        <dbReference type="EMBL" id="NVN30833.1"/>
    </source>
</evidence>
<gene>
    <name evidence="1" type="ORF">FHR90_003443</name>
    <name evidence="2" type="ORF">HUK83_10880</name>
</gene>
<dbReference type="Proteomes" id="UP000565205">
    <property type="component" value="Unassembled WGS sequence"/>
</dbReference>
<proteinExistence type="predicted"/>
<name>A0A839V856_9PROT</name>
<reference evidence="2 4" key="1">
    <citation type="submission" date="2020-06" db="EMBL/GenBank/DDBJ databases">
        <title>Description of novel acetic acid bacteria.</title>
        <authorList>
            <person name="Sombolestani A."/>
        </authorList>
    </citation>
    <scope>NUCLEOTIDE SEQUENCE [LARGE SCALE GENOMIC DNA]</scope>
    <source>
        <strain evidence="2 4">LMG 26838</strain>
    </source>
</reference>
<evidence type="ECO:0000313" key="1">
    <source>
        <dbReference type="EMBL" id="MBB3175581.1"/>
    </source>
</evidence>
<dbReference type="Proteomes" id="UP000557688">
    <property type="component" value="Unassembled WGS sequence"/>
</dbReference>
<evidence type="ECO:0000313" key="4">
    <source>
        <dbReference type="Proteomes" id="UP000565205"/>
    </source>
</evidence>
<evidence type="ECO:0000313" key="3">
    <source>
        <dbReference type="Proteomes" id="UP000557688"/>
    </source>
</evidence>
<dbReference type="AlphaFoldDB" id="A0A839V856"/>
<protein>
    <submittedName>
        <fullName evidence="1">Uncharacterized protein</fullName>
    </submittedName>
</protein>
<reference evidence="1 3" key="2">
    <citation type="submission" date="2020-08" db="EMBL/GenBank/DDBJ databases">
        <title>Genomic Encyclopedia of Type Strains, Phase III (KMG-III): the genomes of soil and plant-associated and newly described type strains.</title>
        <authorList>
            <person name="Whitman W."/>
        </authorList>
    </citation>
    <scope>NUCLEOTIDE SEQUENCE [LARGE SCALE GENOMIC DNA]</scope>
    <source>
        <strain evidence="1 3">CECT 8088</strain>
    </source>
</reference>
<keyword evidence="3" id="KW-1185">Reference proteome</keyword>
<accession>A0A839V856</accession>
<dbReference type="RefSeq" id="WP_176624682.1">
    <property type="nucleotide sequence ID" value="NZ_JABXXQ010000227.1"/>
</dbReference>
<dbReference type="EMBL" id="JACHXV010000049">
    <property type="protein sequence ID" value="MBB3175581.1"/>
    <property type="molecule type" value="Genomic_DNA"/>
</dbReference>
<sequence length="181" mass="19587">MTMTFVWSGRLNQGRRATLAAMKADRTFQAPLVDAVLAGEIAAMWLLFRSAVPSRTRLRQVTQPVVILIGDDDLKTTGSSGWSAADTVLRWAEAVIVHAARGEAAHYVQAVELARTYRRVALVETASLAADDWIDAARAAGVERIMHIAPRGGVHPLGDGAHARRGERTLIFTPDGGVHEL</sequence>
<organism evidence="1 3">
    <name type="scientific">Endobacter medicaginis</name>
    <dbReference type="NCBI Taxonomy" id="1181271"/>
    <lineage>
        <taxon>Bacteria</taxon>
        <taxon>Pseudomonadati</taxon>
        <taxon>Pseudomonadota</taxon>
        <taxon>Alphaproteobacteria</taxon>
        <taxon>Acetobacterales</taxon>
        <taxon>Acetobacteraceae</taxon>
        <taxon>Endobacter</taxon>
    </lineage>
</organism>
<comment type="caution">
    <text evidence="1">The sequence shown here is derived from an EMBL/GenBank/DDBJ whole genome shotgun (WGS) entry which is preliminary data.</text>
</comment>
<dbReference type="EMBL" id="JABXXQ010000227">
    <property type="protein sequence ID" value="NVN30833.1"/>
    <property type="molecule type" value="Genomic_DNA"/>
</dbReference>